<accession>A0A0Q3KAC5</accession>
<dbReference type="OrthoDB" id="667709at2759"/>
<dbReference type="InterPro" id="IPR025287">
    <property type="entry name" value="WAK_GUB"/>
</dbReference>
<evidence type="ECO:0000259" key="4">
    <source>
        <dbReference type="Pfam" id="PF13947"/>
    </source>
</evidence>
<feature type="signal peptide" evidence="3">
    <location>
        <begin position="1"/>
        <end position="22"/>
    </location>
</feature>
<evidence type="ECO:0000313" key="7">
    <source>
        <dbReference type="Proteomes" id="UP000008810"/>
    </source>
</evidence>
<comment type="subcellular location">
    <subcellularLocation>
        <location evidence="1">Membrane</location>
        <topology evidence="1">Single-pass membrane protein</topology>
    </subcellularLocation>
</comment>
<organism evidence="5">
    <name type="scientific">Brachypodium distachyon</name>
    <name type="common">Purple false brome</name>
    <name type="synonym">Trachynia distachya</name>
    <dbReference type="NCBI Taxonomy" id="15368"/>
    <lineage>
        <taxon>Eukaryota</taxon>
        <taxon>Viridiplantae</taxon>
        <taxon>Streptophyta</taxon>
        <taxon>Embryophyta</taxon>
        <taxon>Tracheophyta</taxon>
        <taxon>Spermatophyta</taxon>
        <taxon>Magnoliopsida</taxon>
        <taxon>Liliopsida</taxon>
        <taxon>Poales</taxon>
        <taxon>Poaceae</taxon>
        <taxon>BOP clade</taxon>
        <taxon>Pooideae</taxon>
        <taxon>Stipodae</taxon>
        <taxon>Brachypodieae</taxon>
        <taxon>Brachypodium</taxon>
    </lineage>
</organism>
<evidence type="ECO:0000256" key="2">
    <source>
        <dbReference type="ARBA" id="ARBA00022729"/>
    </source>
</evidence>
<evidence type="ECO:0000313" key="5">
    <source>
        <dbReference type="EMBL" id="KQK07857.2"/>
    </source>
</evidence>
<feature type="domain" description="Wall-associated receptor kinase galacturonan-binding" evidence="4">
    <location>
        <begin position="42"/>
        <end position="87"/>
    </location>
</feature>
<dbReference type="Pfam" id="PF13947">
    <property type="entry name" value="GUB_WAK_bind"/>
    <property type="match status" value="1"/>
</dbReference>
<dbReference type="STRING" id="15368.A0A0Q3KAC5"/>
<evidence type="ECO:0000256" key="3">
    <source>
        <dbReference type="SAM" id="SignalP"/>
    </source>
</evidence>
<sequence length="450" mass="49498">MTARSPAPVVMLLLLLATMASSSFVGARAVVEPEEAIGMPNCDITCGDLKVPYPFGMGPSRCYWPGFKITCDHRTGKHPRLLLANNGNNGTLQQQQLQVQELYLTYPFLLVTRSPAAGGTIDGMPFKLWSGKNQLTLTGCNVRATLKNGTPPCCSSVCETYETTTAPYALTRDSLPMPCSGTHCCQADIIVNRQHRRRRLLRRQQLGYLTSYHVELTYLSWNRRSDEARVPTRVFLADKGWFEHVWLASNETTTATAEDHYQVPIWLQWEVVGDGVEPAYRRNTTAYRCPEEAAARVCKSKHSACRKGTIGYTCSCHEGFQGNPYVTHGCKAISPSSPPLSSPCLGNAGNRRPPPCLVRLIPLPPDCLGPALRRRILLRPTAGPPAATGSAAAGSRAQEGEVCRRVCRRHGVPSSRRAWRRVRRRRVEEVPAAASCLLHSGSPCRGCATK</sequence>
<feature type="chain" id="PRO_5033725008" description="Wall-associated receptor kinase galacturonan-binding domain-containing protein" evidence="3">
    <location>
        <begin position="23"/>
        <end position="450"/>
    </location>
</feature>
<dbReference type="InParanoid" id="A0A0Q3KAC5"/>
<reference evidence="5 6" key="1">
    <citation type="journal article" date="2010" name="Nature">
        <title>Genome sequencing and analysis of the model grass Brachypodium distachyon.</title>
        <authorList>
            <consortium name="International Brachypodium Initiative"/>
        </authorList>
    </citation>
    <scope>NUCLEOTIDE SEQUENCE [LARGE SCALE GENOMIC DNA]</scope>
    <source>
        <strain evidence="5 6">Bd21</strain>
    </source>
</reference>
<dbReference type="EnsemblPlants" id="KQK07857">
    <property type="protein sequence ID" value="KQK07857"/>
    <property type="gene ID" value="BRADI_2g38295v3"/>
</dbReference>
<dbReference type="GO" id="GO:0016020">
    <property type="term" value="C:membrane"/>
    <property type="evidence" value="ECO:0007669"/>
    <property type="project" value="UniProtKB-SubCell"/>
</dbReference>
<keyword evidence="7" id="KW-1185">Reference proteome</keyword>
<dbReference type="Gramene" id="KQK07857">
    <property type="protein sequence ID" value="KQK07857"/>
    <property type="gene ID" value="BRADI_2g38295v3"/>
</dbReference>
<protein>
    <recommendedName>
        <fullName evidence="4">Wall-associated receptor kinase galacturonan-binding domain-containing protein</fullName>
    </recommendedName>
</protein>
<reference evidence="5" key="2">
    <citation type="submission" date="2017-06" db="EMBL/GenBank/DDBJ databases">
        <title>WGS assembly of Brachypodium distachyon.</title>
        <authorList>
            <consortium name="The International Brachypodium Initiative"/>
            <person name="Lucas S."/>
            <person name="Harmon-Smith M."/>
            <person name="Lail K."/>
            <person name="Tice H."/>
            <person name="Grimwood J."/>
            <person name="Bruce D."/>
            <person name="Barry K."/>
            <person name="Shu S."/>
            <person name="Lindquist E."/>
            <person name="Wang M."/>
            <person name="Pitluck S."/>
            <person name="Vogel J.P."/>
            <person name="Garvin D.F."/>
            <person name="Mockler T.C."/>
            <person name="Schmutz J."/>
            <person name="Rokhsar D."/>
            <person name="Bevan M.W."/>
        </authorList>
    </citation>
    <scope>NUCLEOTIDE SEQUENCE</scope>
    <source>
        <strain evidence="5">Bd21</strain>
    </source>
</reference>
<evidence type="ECO:0000313" key="6">
    <source>
        <dbReference type="EnsemblPlants" id="KQK07857"/>
    </source>
</evidence>
<dbReference type="Proteomes" id="UP000008810">
    <property type="component" value="Chromosome 2"/>
</dbReference>
<name>A0A0Q3KAC5_BRADI</name>
<dbReference type="FunCoup" id="A0A0Q3KAC5">
    <property type="interactions" value="1"/>
</dbReference>
<evidence type="ECO:0000256" key="1">
    <source>
        <dbReference type="ARBA" id="ARBA00004167"/>
    </source>
</evidence>
<dbReference type="GO" id="GO:0030247">
    <property type="term" value="F:polysaccharide binding"/>
    <property type="evidence" value="ECO:0007669"/>
    <property type="project" value="InterPro"/>
</dbReference>
<keyword evidence="2 3" id="KW-0732">Signal</keyword>
<dbReference type="AlphaFoldDB" id="A0A0Q3KAC5"/>
<gene>
    <name evidence="5" type="ORF">BRADI_2g38295v3</name>
</gene>
<proteinExistence type="predicted"/>
<dbReference type="EMBL" id="CM000881">
    <property type="protein sequence ID" value="KQK07857.2"/>
    <property type="molecule type" value="Genomic_DNA"/>
</dbReference>
<reference evidence="6" key="3">
    <citation type="submission" date="2018-08" db="UniProtKB">
        <authorList>
            <consortium name="EnsemblPlants"/>
        </authorList>
    </citation>
    <scope>IDENTIFICATION</scope>
    <source>
        <strain evidence="6">cv. Bd21</strain>
    </source>
</reference>
<dbReference type="PANTHER" id="PTHR33491">
    <property type="entry name" value="OSJNBA0016N04.9 PROTEIN"/>
    <property type="match status" value="1"/>
</dbReference>